<dbReference type="PRINTS" id="PR00932">
    <property type="entry name" value="AMINO1PTASE"/>
</dbReference>
<keyword evidence="3 9" id="KW-0031">Aminopeptidase</keyword>
<keyword evidence="12" id="KW-1185">Reference proteome</keyword>
<dbReference type="GO" id="GO:0006508">
    <property type="term" value="P:proteolysis"/>
    <property type="evidence" value="ECO:0007669"/>
    <property type="project" value="UniProtKB-KW"/>
</dbReference>
<protein>
    <recommendedName>
        <fullName evidence="10">M18 family aminopeptidase</fullName>
        <ecNumber evidence="10">3.4.11.-</ecNumber>
    </recommendedName>
</protein>
<dbReference type="KEGG" id="pnl:PNK_0309"/>
<dbReference type="GO" id="GO:0008270">
    <property type="term" value="F:zinc ion binding"/>
    <property type="evidence" value="ECO:0007669"/>
    <property type="project" value="InterPro"/>
</dbReference>
<keyword evidence="6 9" id="KW-0378">Hydrolase</keyword>
<dbReference type="SUPFAM" id="SSF101821">
    <property type="entry name" value="Aminopeptidase/glucanase lid domain"/>
    <property type="match status" value="1"/>
</dbReference>
<dbReference type="SUPFAM" id="SSF53187">
    <property type="entry name" value="Zn-dependent exopeptidases"/>
    <property type="match status" value="1"/>
</dbReference>
<keyword evidence="7 9" id="KW-0862">Zinc</keyword>
<proteinExistence type="inferred from homology"/>
<comment type="cofactor">
    <cofactor evidence="1 10">
        <name>Zn(2+)</name>
        <dbReference type="ChEBI" id="CHEBI:29105"/>
    </cofactor>
</comment>
<dbReference type="PANTHER" id="PTHR28570">
    <property type="entry name" value="ASPARTYL AMINOPEPTIDASE"/>
    <property type="match status" value="1"/>
</dbReference>
<gene>
    <name evidence="11" type="ORF">PNK_0309</name>
</gene>
<dbReference type="InParanoid" id="A0A0U5JAV4"/>
<dbReference type="PANTHER" id="PTHR28570:SF3">
    <property type="entry name" value="ASPARTYL AMINOPEPTIDASE"/>
    <property type="match status" value="1"/>
</dbReference>
<keyword evidence="5 9" id="KW-0479">Metal-binding</keyword>
<evidence type="ECO:0000256" key="2">
    <source>
        <dbReference type="ARBA" id="ARBA00008290"/>
    </source>
</evidence>
<evidence type="ECO:0000256" key="5">
    <source>
        <dbReference type="ARBA" id="ARBA00022723"/>
    </source>
</evidence>
<sequence length="438" mass="49601">MQLLQDLSSFLDKNPTAWHAVDDCARRLKDQGFIALKEAESWSLKAGQRYYIKHHQSSICAFILPAKSTKRVRLLASHTDSPSFKLKPQPEIRRHQAILFGIEVYGAPLLSSWLNRDLGLAGRVVYATKDKQLQERLVRLEKFPLVIPQLAIHLDREVNEKGLLLNKQEHLNALLALEQEIPAKSSYLEMLLRDELDFEQLLSFDLLLFPIEKARFIGYKQQLLSSYRIDSLASVHAALSALLDDPSPLEEDIKMVIFWDNEEVGSHTAQGAESPFFNQTLERLLLALGKSREDYFRVLSQSHCTSIDLAHALHPNYADKHDAQHHPILGKGVVVKTNAQQRYASDAYSSLPIYVLASKHHIPLQKFVSRNDMPCGSTIGPLQACISGIPTVDIGCGQLSMHSCRELMACQDHLHLFNLLKAVLQTNEWPQINRNQIE</sequence>
<organism evidence="11 12">
    <name type="scientific">Candidatus Protochlamydia naegleriophila</name>
    <dbReference type="NCBI Taxonomy" id="389348"/>
    <lineage>
        <taxon>Bacteria</taxon>
        <taxon>Pseudomonadati</taxon>
        <taxon>Chlamydiota</taxon>
        <taxon>Chlamydiia</taxon>
        <taxon>Parachlamydiales</taxon>
        <taxon>Parachlamydiaceae</taxon>
        <taxon>Candidatus Protochlamydia</taxon>
    </lineage>
</organism>
<evidence type="ECO:0000256" key="9">
    <source>
        <dbReference type="RuleBase" id="RU004386"/>
    </source>
</evidence>
<dbReference type="EC" id="3.4.11.-" evidence="10"/>
<name>A0A0U5JAV4_9BACT</name>
<dbReference type="GO" id="GO:0008237">
    <property type="term" value="F:metallopeptidase activity"/>
    <property type="evidence" value="ECO:0007669"/>
    <property type="project" value="UniProtKB-KW"/>
</dbReference>
<dbReference type="InterPro" id="IPR023358">
    <property type="entry name" value="Peptidase_M18_dom2"/>
</dbReference>
<dbReference type="STRING" id="389348.PNK_0309"/>
<evidence type="ECO:0000256" key="10">
    <source>
        <dbReference type="RuleBase" id="RU004387"/>
    </source>
</evidence>
<dbReference type="GO" id="GO:0005737">
    <property type="term" value="C:cytoplasm"/>
    <property type="evidence" value="ECO:0007669"/>
    <property type="project" value="UniProtKB-ARBA"/>
</dbReference>
<dbReference type="Pfam" id="PF02127">
    <property type="entry name" value="Peptidase_M18"/>
    <property type="match status" value="1"/>
</dbReference>
<evidence type="ECO:0000256" key="8">
    <source>
        <dbReference type="ARBA" id="ARBA00023049"/>
    </source>
</evidence>
<evidence type="ECO:0000256" key="7">
    <source>
        <dbReference type="ARBA" id="ARBA00022833"/>
    </source>
</evidence>
<dbReference type="PATRIC" id="fig|389348.3.peg.349"/>
<dbReference type="Proteomes" id="UP000069902">
    <property type="component" value="Chromosome cPNK"/>
</dbReference>
<evidence type="ECO:0000256" key="4">
    <source>
        <dbReference type="ARBA" id="ARBA00022670"/>
    </source>
</evidence>
<accession>A0A0U5JAV4</accession>
<comment type="similarity">
    <text evidence="2 9">Belongs to the peptidase M18 family.</text>
</comment>
<dbReference type="InterPro" id="IPR001948">
    <property type="entry name" value="Peptidase_M18"/>
</dbReference>
<dbReference type="EMBL" id="LN879502">
    <property type="protein sequence ID" value="CUI15946.1"/>
    <property type="molecule type" value="Genomic_DNA"/>
</dbReference>
<evidence type="ECO:0000256" key="3">
    <source>
        <dbReference type="ARBA" id="ARBA00022438"/>
    </source>
</evidence>
<dbReference type="GO" id="GO:0004177">
    <property type="term" value="F:aminopeptidase activity"/>
    <property type="evidence" value="ECO:0007669"/>
    <property type="project" value="UniProtKB-KW"/>
</dbReference>
<evidence type="ECO:0000256" key="6">
    <source>
        <dbReference type="ARBA" id="ARBA00022801"/>
    </source>
</evidence>
<evidence type="ECO:0000313" key="12">
    <source>
        <dbReference type="Proteomes" id="UP000069902"/>
    </source>
</evidence>
<reference evidence="12" key="1">
    <citation type="submission" date="2015-09" db="EMBL/GenBank/DDBJ databases">
        <authorList>
            <person name="Bertelli C."/>
        </authorList>
    </citation>
    <scope>NUCLEOTIDE SEQUENCE [LARGE SCALE GENOMIC DNA]</scope>
    <source>
        <strain evidence="12">KNic</strain>
    </source>
</reference>
<evidence type="ECO:0000256" key="1">
    <source>
        <dbReference type="ARBA" id="ARBA00001947"/>
    </source>
</evidence>
<keyword evidence="4 9" id="KW-0645">Protease</keyword>
<dbReference type="AlphaFoldDB" id="A0A0U5JAV4"/>
<dbReference type="Gene3D" id="2.30.250.10">
    <property type="entry name" value="Aminopeptidase i, Domain 2"/>
    <property type="match status" value="1"/>
</dbReference>
<dbReference type="NCBIfam" id="NF002759">
    <property type="entry name" value="PRK02813.1"/>
    <property type="match status" value="1"/>
</dbReference>
<dbReference type="Gene3D" id="3.40.630.10">
    <property type="entry name" value="Zn peptidases"/>
    <property type="match status" value="1"/>
</dbReference>
<keyword evidence="8 9" id="KW-0482">Metalloprotease</keyword>
<evidence type="ECO:0000313" key="11">
    <source>
        <dbReference type="EMBL" id="CUI15946.1"/>
    </source>
</evidence>